<sequence>MATLNSVGACRSGFSLLLSSRLYKTFVRPKFEYGLAISTLLKQDIKVLESIQDKCLRMIVGGHATSSTIVLKHICNLPSMKFRADALMAKFCIRSRFLPAQCLLSLLHRHHTVYSSLVSLGKTHLLSNLPPTLKLRSPSAVKNHFESIREAGFATFLQSNTQVLIQACRPVLGVDPILFLPASRVERSRLIRWRMGWLPGKPKECPCGSDHTSRRHLLDCPLVPMALFEQLPQPDQDQIHRIDFAITSLPLSSQEPRPAYWIPLLTILWHIDVICNPDGDYSHETEHVYPSINIFTQNDPSITKNVPPIAKSSAVLVLGIPAVSKKISAQSDNITPSAFSIPMANLQIGNMQGLPTELTSFLTTLQAKIMNVQNRTDQLERLAAENARLTTELDHARTTIANLQKQLGSQSAPEKNFSEISLSNPAGAVGAPDKNKEPGLEASTWATKASVSLSVTAPKMSTVPSARRIAASVRMFALPSGPSGYEYVYIPRSRRLKHKEVRSSLRTLGVDSSRLLDINFPARGVIGILVHVQYADTFKAKLTTASVEILDAFDPLDPDNVADPKYASLSTHELANTAAMLHHDRCLQALQFLRPHIAIPVGHFFCEEGWISEDEIPTRTTLTNATGGSLFKPGTYRGSMGVSVLISPHCPYAVTQIPMPSKYALAVKIGSLRIVCLYLPPNMPTHDVLHVLSSIPLTHDTILCGDFNARLGSVTGDYASNCRGLALCSWIEERSLSVVNADLAPCIPTYISFRNNYEISSIIDLFITNMPLINPSLHIATDLSLGSDHRLLSLSFTYDLQHSTNMPPPLRKTWNLSRLNEPDVHALYAHTFNQNSTSLLSTLQDIVQNPPLTRPNIDAITDEFNLLIYDSLNSSIGHRPSRPNHWKSFWNVALQTAADRRNQCYKKWRLAIGIDKVVWWTKHKHAQAEFRSQVQQAKRQSWHVFCQSMERDFSKATSKIKQLKRRRQPQHTFQHDDGPAVAAATMCDYLATVYSGHILPATRPPAPMTTCNSVPFASDDSPFTSPIVEEFMQFMPNRKAPGPDHIRAEMLKPIKTHFAGNGHMFQSIATHRRSGTLATMATLNSVGACRSGFSLLLSSRLYKTFVRPKFEYGLAISTLLKQDIKVLESIQDKCLRMIVGGHATSSTIVLKHICNLPSMKFRADALMAKFCIRSRFLPAQCLLSLLHRHHTVYSSLVSLGKTHLLSNLPPTLKLRSPSAVKNHFESIREAGFATFLQSNTQVLIQACRPVLGVDPILFLPASRVERSRLIRWRMGWLPGKPKECPCGSDHTSRRHLLDCPLVPMALFEQLPQPDQDQIHRIDFAITSLPLSSQEPRPAYWIPLLTILWHIDVICNPDGDYSHETEHGALWI</sequence>
<keyword evidence="4" id="KW-1185">Reference proteome</keyword>
<protein>
    <recommendedName>
        <fullName evidence="2">Endonuclease/exonuclease/phosphatase domain-containing protein</fullName>
    </recommendedName>
</protein>
<dbReference type="RefSeq" id="XP_018284633.1">
    <property type="nucleotide sequence ID" value="XM_018437422.1"/>
</dbReference>
<dbReference type="EMBL" id="KV441002">
    <property type="protein sequence ID" value="OAD66593.1"/>
    <property type="molecule type" value="Genomic_DNA"/>
</dbReference>
<name>A0A162TEY7_PHYB8</name>
<dbReference type="OrthoDB" id="411871at2759"/>
<feature type="coiled-coil region" evidence="1">
    <location>
        <begin position="362"/>
        <end position="406"/>
    </location>
</feature>
<evidence type="ECO:0000313" key="3">
    <source>
        <dbReference type="EMBL" id="OAD66593.1"/>
    </source>
</evidence>
<reference evidence="4" key="1">
    <citation type="submission" date="2015-06" db="EMBL/GenBank/DDBJ databases">
        <title>Expansion of signal transduction pathways in fungi by whole-genome duplication.</title>
        <authorList>
            <consortium name="DOE Joint Genome Institute"/>
            <person name="Corrochano L.M."/>
            <person name="Kuo A."/>
            <person name="Marcet-Houben M."/>
            <person name="Polaino S."/>
            <person name="Salamov A."/>
            <person name="Villalobos J.M."/>
            <person name="Alvarez M.I."/>
            <person name="Avalos J."/>
            <person name="Benito E.P."/>
            <person name="Benoit I."/>
            <person name="Burger G."/>
            <person name="Camino L.P."/>
            <person name="Canovas D."/>
            <person name="Cerda-Olmedo E."/>
            <person name="Cheng J.-F."/>
            <person name="Dominguez A."/>
            <person name="Elias M."/>
            <person name="Eslava A.P."/>
            <person name="Glaser F."/>
            <person name="Grimwood J."/>
            <person name="Gutierrez G."/>
            <person name="Heitman J."/>
            <person name="Henrissat B."/>
            <person name="Iturriaga E.A."/>
            <person name="Lang B.F."/>
            <person name="Lavin J.L."/>
            <person name="Lee S."/>
            <person name="Li W."/>
            <person name="Lindquist E."/>
            <person name="Lopez-Garcia S."/>
            <person name="Luque E.M."/>
            <person name="Marcos A.T."/>
            <person name="Martin J."/>
            <person name="McCluskey K."/>
            <person name="Medina H.R."/>
            <person name="Miralles-Duran A."/>
            <person name="Miyazaki A."/>
            <person name="Munoz-Torres E."/>
            <person name="Oguiza J.A."/>
            <person name="Ohm R."/>
            <person name="Olmedo M."/>
            <person name="Orejas M."/>
            <person name="Ortiz-Castellanos L."/>
            <person name="Pisabarro A.G."/>
            <person name="Rodriguez-Romero J."/>
            <person name="Ruiz-Herrera J."/>
            <person name="Ruiz-Vazquez R."/>
            <person name="Sanz C."/>
            <person name="Schackwitz W."/>
            <person name="Schmutz J."/>
            <person name="Shahriari M."/>
            <person name="Shelest E."/>
            <person name="Silva-Franco F."/>
            <person name="Soanes D."/>
            <person name="Syed K."/>
            <person name="Tagua V.G."/>
            <person name="Talbot N.J."/>
            <person name="Thon M."/>
            <person name="De vries R.P."/>
            <person name="Wiebenga A."/>
            <person name="Yadav J.S."/>
            <person name="Braun E.L."/>
            <person name="Baker S."/>
            <person name="Garre V."/>
            <person name="Horwitz B."/>
            <person name="Torres-Martinez S."/>
            <person name="Idnurm A."/>
            <person name="Herrera-Estrella A."/>
            <person name="Gabaldon T."/>
            <person name="Grigoriev I.V."/>
        </authorList>
    </citation>
    <scope>NUCLEOTIDE SEQUENCE [LARGE SCALE GENOMIC DNA]</scope>
    <source>
        <strain evidence="4">NRRL 1555(-)</strain>
    </source>
</reference>
<evidence type="ECO:0000313" key="4">
    <source>
        <dbReference type="Proteomes" id="UP000077315"/>
    </source>
</evidence>
<dbReference type="InterPro" id="IPR036691">
    <property type="entry name" value="Endo/exonu/phosph_ase_sf"/>
</dbReference>
<dbReference type="Pfam" id="PF14529">
    <property type="entry name" value="Exo_endo_phos_2"/>
    <property type="match status" value="1"/>
</dbReference>
<dbReference type="InterPro" id="IPR005135">
    <property type="entry name" value="Endo/exonuclease/phosphatase"/>
</dbReference>
<dbReference type="GeneID" id="28998328"/>
<dbReference type="Gene3D" id="3.60.10.10">
    <property type="entry name" value="Endonuclease/exonuclease/phosphatase"/>
    <property type="match status" value="1"/>
</dbReference>
<keyword evidence="1" id="KW-0175">Coiled coil</keyword>
<dbReference type="InParanoid" id="A0A162TEY7"/>
<dbReference type="GO" id="GO:0003824">
    <property type="term" value="F:catalytic activity"/>
    <property type="evidence" value="ECO:0007669"/>
    <property type="project" value="InterPro"/>
</dbReference>
<organism evidence="3 4">
    <name type="scientific">Phycomyces blakesleeanus (strain ATCC 8743b / DSM 1359 / FGSC 10004 / NBRC 33097 / NRRL 1555)</name>
    <dbReference type="NCBI Taxonomy" id="763407"/>
    <lineage>
        <taxon>Eukaryota</taxon>
        <taxon>Fungi</taxon>
        <taxon>Fungi incertae sedis</taxon>
        <taxon>Mucoromycota</taxon>
        <taxon>Mucoromycotina</taxon>
        <taxon>Mucoromycetes</taxon>
        <taxon>Mucorales</taxon>
        <taxon>Phycomycetaceae</taxon>
        <taxon>Phycomyces</taxon>
    </lineage>
</organism>
<accession>A0A162TEY7</accession>
<proteinExistence type="predicted"/>
<dbReference type="VEuPathDB" id="FungiDB:PHYBLDRAFT_175141"/>
<dbReference type="Proteomes" id="UP000077315">
    <property type="component" value="Unassembled WGS sequence"/>
</dbReference>
<dbReference type="STRING" id="763407.A0A162TEY7"/>
<feature type="domain" description="Endonuclease/exonuclease/phosphatase" evidence="2">
    <location>
        <begin position="672"/>
        <end position="791"/>
    </location>
</feature>
<dbReference type="SUPFAM" id="SSF56219">
    <property type="entry name" value="DNase I-like"/>
    <property type="match status" value="1"/>
</dbReference>
<gene>
    <name evidence="3" type="ORF">PHYBLDRAFT_175141</name>
</gene>
<evidence type="ECO:0000256" key="1">
    <source>
        <dbReference type="SAM" id="Coils"/>
    </source>
</evidence>
<evidence type="ECO:0000259" key="2">
    <source>
        <dbReference type="Pfam" id="PF14529"/>
    </source>
</evidence>